<name>A0A3B0Z4T0_9ZZZZ</name>
<dbReference type="PANTHER" id="PTHR42695:SF5">
    <property type="entry name" value="GLUTAMINE AMIDOTRANSFERASE YLR126C-RELATED"/>
    <property type="match status" value="1"/>
</dbReference>
<sequence>MKIGILRCDSVRSQFKGQYGDYPEMITSLFHPLAPAFSYEVYDVVAGHYPASLDACDAYITTGSKASVYDGDAWIRALQLFIIRLRKAKIKLIAICFGHQLVAQAFGGKVSQSDKGWGVGVHAMQLVTTAPWMEVLPVGGVYQVLVSHQDQVDELPPEAKLIAGSDFCPHAMYQLDESIFTIQGHPEFSKPYAETLMGFRHELLGASVYTTGIDSLQQQTDEQLIAQWMISFISR</sequence>
<reference evidence="2" key="1">
    <citation type="submission" date="2018-06" db="EMBL/GenBank/DDBJ databases">
        <authorList>
            <person name="Zhirakovskaya E."/>
        </authorList>
    </citation>
    <scope>NUCLEOTIDE SEQUENCE</scope>
</reference>
<dbReference type="PANTHER" id="PTHR42695">
    <property type="entry name" value="GLUTAMINE AMIDOTRANSFERASE YLR126C-RELATED"/>
    <property type="match status" value="1"/>
</dbReference>
<dbReference type="InterPro" id="IPR044992">
    <property type="entry name" value="ChyE-like"/>
</dbReference>
<protein>
    <recommendedName>
        <fullName evidence="1">Glutamine amidotransferase domain-containing protein</fullName>
    </recommendedName>
</protein>
<dbReference type="Pfam" id="PF00117">
    <property type="entry name" value="GATase"/>
    <property type="match status" value="1"/>
</dbReference>
<dbReference type="InterPro" id="IPR029062">
    <property type="entry name" value="Class_I_gatase-like"/>
</dbReference>
<dbReference type="EMBL" id="UOFQ01000096">
    <property type="protein sequence ID" value="VAW88425.1"/>
    <property type="molecule type" value="Genomic_DNA"/>
</dbReference>
<dbReference type="GO" id="GO:0005829">
    <property type="term" value="C:cytosol"/>
    <property type="evidence" value="ECO:0007669"/>
    <property type="project" value="TreeGrafter"/>
</dbReference>
<dbReference type="InterPro" id="IPR017926">
    <property type="entry name" value="GATASE"/>
</dbReference>
<evidence type="ECO:0000313" key="2">
    <source>
        <dbReference type="EMBL" id="VAW88425.1"/>
    </source>
</evidence>
<dbReference type="AlphaFoldDB" id="A0A3B0Z4T0"/>
<organism evidence="2">
    <name type="scientific">hydrothermal vent metagenome</name>
    <dbReference type="NCBI Taxonomy" id="652676"/>
    <lineage>
        <taxon>unclassified sequences</taxon>
        <taxon>metagenomes</taxon>
        <taxon>ecological metagenomes</taxon>
    </lineage>
</organism>
<evidence type="ECO:0000259" key="1">
    <source>
        <dbReference type="Pfam" id="PF00117"/>
    </source>
</evidence>
<accession>A0A3B0Z4T0</accession>
<dbReference type="CDD" id="cd01741">
    <property type="entry name" value="GATase1_1"/>
    <property type="match status" value="1"/>
</dbReference>
<dbReference type="PROSITE" id="PS51273">
    <property type="entry name" value="GATASE_TYPE_1"/>
    <property type="match status" value="1"/>
</dbReference>
<dbReference type="Gene3D" id="3.40.50.880">
    <property type="match status" value="1"/>
</dbReference>
<proteinExistence type="predicted"/>
<gene>
    <name evidence="2" type="ORF">MNBD_GAMMA17-2250</name>
</gene>
<dbReference type="SUPFAM" id="SSF52317">
    <property type="entry name" value="Class I glutamine amidotransferase-like"/>
    <property type="match status" value="1"/>
</dbReference>
<feature type="domain" description="Glutamine amidotransferase" evidence="1">
    <location>
        <begin position="82"/>
        <end position="190"/>
    </location>
</feature>